<keyword evidence="4" id="KW-0862">Zinc</keyword>
<keyword evidence="9" id="KW-1185">Reference proteome</keyword>
<gene>
    <name evidence="8" type="ORF">FC78_GL002427</name>
</gene>
<evidence type="ECO:0000259" key="7">
    <source>
        <dbReference type="SMART" id="SM00235"/>
    </source>
</evidence>
<evidence type="ECO:0000256" key="4">
    <source>
        <dbReference type="ARBA" id="ARBA00022833"/>
    </source>
</evidence>
<dbReference type="PANTHER" id="PTHR10201:SF323">
    <property type="entry name" value="MATRIX METALLOPROTEINASE-21"/>
    <property type="match status" value="1"/>
</dbReference>
<evidence type="ECO:0000256" key="3">
    <source>
        <dbReference type="ARBA" id="ARBA00022801"/>
    </source>
</evidence>
<dbReference type="SMART" id="SM00235">
    <property type="entry name" value="ZnMc"/>
    <property type="match status" value="1"/>
</dbReference>
<name>A0A0R1KQM5_9LACO</name>
<dbReference type="InterPro" id="IPR024079">
    <property type="entry name" value="MetalloPept_cat_dom_sf"/>
</dbReference>
<dbReference type="GO" id="GO:0006508">
    <property type="term" value="P:proteolysis"/>
    <property type="evidence" value="ECO:0007669"/>
    <property type="project" value="UniProtKB-KW"/>
</dbReference>
<proteinExistence type="predicted"/>
<feature type="region of interest" description="Disordered" evidence="6">
    <location>
        <begin position="65"/>
        <end position="85"/>
    </location>
</feature>
<organism evidence="8 9">
    <name type="scientific">Companilactobacillus bobalius DSM 19674</name>
    <dbReference type="NCBI Taxonomy" id="1423788"/>
    <lineage>
        <taxon>Bacteria</taxon>
        <taxon>Bacillati</taxon>
        <taxon>Bacillota</taxon>
        <taxon>Bacilli</taxon>
        <taxon>Lactobacillales</taxon>
        <taxon>Lactobacillaceae</taxon>
        <taxon>Companilactobacillus</taxon>
        <taxon>Companilactobacillus bobalius</taxon>
    </lineage>
</organism>
<keyword evidence="5" id="KW-0482">Metalloprotease</keyword>
<dbReference type="Gene3D" id="3.40.390.10">
    <property type="entry name" value="Collagenase (Catalytic Domain)"/>
    <property type="match status" value="1"/>
</dbReference>
<evidence type="ECO:0000256" key="6">
    <source>
        <dbReference type="SAM" id="MobiDB-lite"/>
    </source>
</evidence>
<dbReference type="InterPro" id="IPR006026">
    <property type="entry name" value="Peptidase_Metallo"/>
</dbReference>
<evidence type="ECO:0000313" key="8">
    <source>
        <dbReference type="EMBL" id="KRK82418.1"/>
    </source>
</evidence>
<evidence type="ECO:0000256" key="5">
    <source>
        <dbReference type="ARBA" id="ARBA00023049"/>
    </source>
</evidence>
<dbReference type="Proteomes" id="UP000051515">
    <property type="component" value="Unassembled WGS sequence"/>
</dbReference>
<dbReference type="SUPFAM" id="SSF55486">
    <property type="entry name" value="Metalloproteases ('zincins'), catalytic domain"/>
    <property type="match status" value="1"/>
</dbReference>
<keyword evidence="3" id="KW-0378">Hydrolase</keyword>
<protein>
    <submittedName>
        <fullName evidence="8">Zn-dependent protease</fullName>
    </submittedName>
</protein>
<dbReference type="PANTHER" id="PTHR10201">
    <property type="entry name" value="MATRIX METALLOPROTEINASE"/>
    <property type="match status" value="1"/>
</dbReference>
<evidence type="ECO:0000256" key="2">
    <source>
        <dbReference type="ARBA" id="ARBA00022723"/>
    </source>
</evidence>
<dbReference type="GO" id="GO:0031012">
    <property type="term" value="C:extracellular matrix"/>
    <property type="evidence" value="ECO:0007669"/>
    <property type="project" value="InterPro"/>
</dbReference>
<dbReference type="GO" id="GO:0008270">
    <property type="term" value="F:zinc ion binding"/>
    <property type="evidence" value="ECO:0007669"/>
    <property type="project" value="InterPro"/>
</dbReference>
<feature type="compositionally biased region" description="Polar residues" evidence="6">
    <location>
        <begin position="73"/>
        <end position="85"/>
    </location>
</feature>
<comment type="caution">
    <text evidence="8">The sequence shown here is derived from an EMBL/GenBank/DDBJ whole genome shotgun (WGS) entry which is preliminary data.</text>
</comment>
<dbReference type="GO" id="GO:0004222">
    <property type="term" value="F:metalloendopeptidase activity"/>
    <property type="evidence" value="ECO:0007669"/>
    <property type="project" value="InterPro"/>
</dbReference>
<evidence type="ECO:0000313" key="9">
    <source>
        <dbReference type="Proteomes" id="UP000051515"/>
    </source>
</evidence>
<dbReference type="AlphaFoldDB" id="A0A0R1KQM5"/>
<dbReference type="EMBL" id="AZDY01000038">
    <property type="protein sequence ID" value="KRK82418.1"/>
    <property type="molecule type" value="Genomic_DNA"/>
</dbReference>
<keyword evidence="1 8" id="KW-0645">Protease</keyword>
<reference evidence="8 9" key="1">
    <citation type="journal article" date="2015" name="Genome Announc.">
        <title>Expanding the biotechnology potential of lactobacilli through comparative genomics of 213 strains and associated genera.</title>
        <authorList>
            <person name="Sun Z."/>
            <person name="Harris H.M."/>
            <person name="McCann A."/>
            <person name="Guo C."/>
            <person name="Argimon S."/>
            <person name="Zhang W."/>
            <person name="Yang X."/>
            <person name="Jeffery I.B."/>
            <person name="Cooney J.C."/>
            <person name="Kagawa T.F."/>
            <person name="Liu W."/>
            <person name="Song Y."/>
            <person name="Salvetti E."/>
            <person name="Wrobel A."/>
            <person name="Rasinkangas P."/>
            <person name="Parkhill J."/>
            <person name="Rea M.C."/>
            <person name="O'Sullivan O."/>
            <person name="Ritari J."/>
            <person name="Douillard F.P."/>
            <person name="Paul Ross R."/>
            <person name="Yang R."/>
            <person name="Briner A.E."/>
            <person name="Felis G.E."/>
            <person name="de Vos W.M."/>
            <person name="Barrangou R."/>
            <person name="Klaenhammer T.R."/>
            <person name="Caufield P.W."/>
            <person name="Cui Y."/>
            <person name="Zhang H."/>
            <person name="O'Toole P.W."/>
        </authorList>
    </citation>
    <scope>NUCLEOTIDE SEQUENCE [LARGE SCALE GENOMIC DNA]</scope>
    <source>
        <strain evidence="8 9">DSM 19674</strain>
    </source>
</reference>
<dbReference type="InterPro" id="IPR001818">
    <property type="entry name" value="Pept_M10_metallopeptidase"/>
</dbReference>
<sequence length="238" mass="26447">MILKEYLLNMKRKSWIWLLILASVVLVITKNPKLMTQVKEQVRETNIKLQPYLYSLQASVNRKLSGKTKTTDNKQVGKTTTPMESPLKNVTTSDTYYFHFKKNVPQSVRDVFTTAVNAYNDTGIVQLIPGSAETNKNSITFFVYHKKIENIASNTVELGNGGPSALVINHYAINTGQAGLNLDYPNLSIKESVALHELGHALGLAHSSDTNSVMYPIDQGVTTLSKGDIEGLENIYNQ</sequence>
<dbReference type="PATRIC" id="fig|1423788.3.peg.2498"/>
<keyword evidence="2" id="KW-0479">Metal-binding</keyword>
<dbReference type="STRING" id="1423788.FC78_GL002427"/>
<dbReference type="Pfam" id="PF00413">
    <property type="entry name" value="Peptidase_M10"/>
    <property type="match status" value="1"/>
</dbReference>
<evidence type="ECO:0000256" key="1">
    <source>
        <dbReference type="ARBA" id="ARBA00022670"/>
    </source>
</evidence>
<accession>A0A0R1KQM5</accession>
<feature type="domain" description="Peptidase metallopeptidase" evidence="7">
    <location>
        <begin position="84"/>
        <end position="238"/>
    </location>
</feature>
<dbReference type="OrthoDB" id="2148705at2"/>